<organism evidence="1 2">
    <name type="scientific">Aquimarina hainanensis</name>
    <dbReference type="NCBI Taxonomy" id="1578017"/>
    <lineage>
        <taxon>Bacteria</taxon>
        <taxon>Pseudomonadati</taxon>
        <taxon>Bacteroidota</taxon>
        <taxon>Flavobacteriia</taxon>
        <taxon>Flavobacteriales</taxon>
        <taxon>Flavobacteriaceae</taxon>
        <taxon>Aquimarina</taxon>
    </lineage>
</organism>
<keyword evidence="2" id="KW-1185">Reference proteome</keyword>
<dbReference type="EMBL" id="JBHULX010000033">
    <property type="protein sequence ID" value="MFD2592333.1"/>
    <property type="molecule type" value="Genomic_DNA"/>
</dbReference>
<name>A0ABW5NAI8_9FLAO</name>
<reference evidence="2" key="1">
    <citation type="journal article" date="2019" name="Int. J. Syst. Evol. Microbiol.">
        <title>The Global Catalogue of Microorganisms (GCM) 10K type strain sequencing project: providing services to taxonomists for standard genome sequencing and annotation.</title>
        <authorList>
            <consortium name="The Broad Institute Genomics Platform"/>
            <consortium name="The Broad Institute Genome Sequencing Center for Infectious Disease"/>
            <person name="Wu L."/>
            <person name="Ma J."/>
        </authorList>
    </citation>
    <scope>NUCLEOTIDE SEQUENCE [LARGE SCALE GENOMIC DNA]</scope>
    <source>
        <strain evidence="2">KCTC 42423</strain>
    </source>
</reference>
<accession>A0ABW5NAI8</accession>
<dbReference type="RefSeq" id="WP_378256773.1">
    <property type="nucleotide sequence ID" value="NZ_JBHSJV010000001.1"/>
</dbReference>
<dbReference type="Proteomes" id="UP001597459">
    <property type="component" value="Unassembled WGS sequence"/>
</dbReference>
<evidence type="ECO:0008006" key="3">
    <source>
        <dbReference type="Google" id="ProtNLM"/>
    </source>
</evidence>
<proteinExistence type="predicted"/>
<evidence type="ECO:0000313" key="1">
    <source>
        <dbReference type="EMBL" id="MFD2592333.1"/>
    </source>
</evidence>
<gene>
    <name evidence="1" type="ORF">ACFSTE_15955</name>
</gene>
<comment type="caution">
    <text evidence="1">The sequence shown here is derived from an EMBL/GenBank/DDBJ whole genome shotgun (WGS) entry which is preliminary data.</text>
</comment>
<sequence length="80" mass="9125">MKPNLRTKIKELIAQVDNRNDFYNAVADKFNISATTAKHNWHHGAGVPKKHQAPFIIFTRGYIDNQNEDSDTQTQMPKSA</sequence>
<protein>
    <recommendedName>
        <fullName evidence="3">DNA-binding protein</fullName>
    </recommendedName>
</protein>
<evidence type="ECO:0000313" key="2">
    <source>
        <dbReference type="Proteomes" id="UP001597459"/>
    </source>
</evidence>